<keyword evidence="1" id="KW-1133">Transmembrane helix</keyword>
<feature type="transmembrane region" description="Helical" evidence="1">
    <location>
        <begin position="142"/>
        <end position="167"/>
    </location>
</feature>
<name>A0A329MP87_9BACL</name>
<accession>A0A329MP87</accession>
<reference evidence="2 3" key="1">
    <citation type="journal article" date="2009" name="Int. J. Syst. Evol. Microbiol.">
        <title>Paenibacillus contaminans sp. nov., isolated from a contaminated laboratory plate.</title>
        <authorList>
            <person name="Chou J.H."/>
            <person name="Lee J.H."/>
            <person name="Lin M.C."/>
            <person name="Chang P.S."/>
            <person name="Arun A.B."/>
            <person name="Young C.C."/>
            <person name="Chen W.M."/>
        </authorList>
    </citation>
    <scope>NUCLEOTIDE SEQUENCE [LARGE SCALE GENOMIC DNA]</scope>
    <source>
        <strain evidence="2 3">CKOBP-6</strain>
    </source>
</reference>
<feature type="transmembrane region" description="Helical" evidence="1">
    <location>
        <begin position="62"/>
        <end position="83"/>
    </location>
</feature>
<feature type="transmembrane region" description="Helical" evidence="1">
    <location>
        <begin position="223"/>
        <end position="244"/>
    </location>
</feature>
<dbReference type="Proteomes" id="UP000250369">
    <property type="component" value="Unassembled WGS sequence"/>
</dbReference>
<comment type="caution">
    <text evidence="2">The sequence shown here is derived from an EMBL/GenBank/DDBJ whole genome shotgun (WGS) entry which is preliminary data.</text>
</comment>
<dbReference type="AlphaFoldDB" id="A0A329MP87"/>
<evidence type="ECO:0000256" key="1">
    <source>
        <dbReference type="SAM" id="Phobius"/>
    </source>
</evidence>
<proteinExistence type="predicted"/>
<evidence type="ECO:0008006" key="4">
    <source>
        <dbReference type="Google" id="ProtNLM"/>
    </source>
</evidence>
<dbReference type="PANTHER" id="PTHR36833">
    <property type="entry name" value="SLR0610 PROTEIN-RELATED"/>
    <property type="match status" value="1"/>
</dbReference>
<dbReference type="Pfam" id="PF06182">
    <property type="entry name" value="ABC2_membrane_6"/>
    <property type="match status" value="1"/>
</dbReference>
<sequence length="260" mass="28824">MGWLKFCWTSWKLNAAGAMEFRMSFIMTAGMMFINNLVWIFFWSIYFKQFPIVNGWEQDDVMIMWAIGTAGYGLAAIFFGNMTRIANIVATGQLDLYLSQPKPVLLNVLVSRMSVTAIGDLVFGLLLFGIFGDVSLPGLLRFVSAMLISTVIFVFFMVATQSLAFYIGNAEGLGQQLFITFITFSTYPTDIFRGFARLLLFTAVPAGFISYLPIGWIREFQPAFALGAVGAAVGLAVAGTAFFYRGLRRYSSGNAIGMRM</sequence>
<dbReference type="PANTHER" id="PTHR36833:SF1">
    <property type="entry name" value="INTEGRAL MEMBRANE TRANSPORT PROTEIN"/>
    <property type="match status" value="1"/>
</dbReference>
<keyword evidence="3" id="KW-1185">Reference proteome</keyword>
<dbReference type="EMBL" id="QMFB01000008">
    <property type="protein sequence ID" value="RAV20533.1"/>
    <property type="molecule type" value="Genomic_DNA"/>
</dbReference>
<dbReference type="OrthoDB" id="9788195at2"/>
<gene>
    <name evidence="2" type="ORF">DQG23_16000</name>
</gene>
<feature type="transmembrane region" description="Helical" evidence="1">
    <location>
        <begin position="21"/>
        <end position="42"/>
    </location>
</feature>
<organism evidence="2 3">
    <name type="scientific">Paenibacillus contaminans</name>
    <dbReference type="NCBI Taxonomy" id="450362"/>
    <lineage>
        <taxon>Bacteria</taxon>
        <taxon>Bacillati</taxon>
        <taxon>Bacillota</taxon>
        <taxon>Bacilli</taxon>
        <taxon>Bacillales</taxon>
        <taxon>Paenibacillaceae</taxon>
        <taxon>Paenibacillus</taxon>
    </lineage>
</organism>
<feature type="transmembrane region" description="Helical" evidence="1">
    <location>
        <begin position="104"/>
        <end position="130"/>
    </location>
</feature>
<keyword evidence="1" id="KW-0812">Transmembrane</keyword>
<protein>
    <recommendedName>
        <fullName evidence="4">ABC transporter permease</fullName>
    </recommendedName>
</protein>
<evidence type="ECO:0000313" key="2">
    <source>
        <dbReference type="EMBL" id="RAV20533.1"/>
    </source>
</evidence>
<dbReference type="InterPro" id="IPR010390">
    <property type="entry name" value="ABC-2_transporter-like"/>
</dbReference>
<feature type="transmembrane region" description="Helical" evidence="1">
    <location>
        <begin position="198"/>
        <end position="217"/>
    </location>
</feature>
<evidence type="ECO:0000313" key="3">
    <source>
        <dbReference type="Proteomes" id="UP000250369"/>
    </source>
</evidence>
<keyword evidence="1" id="KW-0472">Membrane</keyword>